<dbReference type="GO" id="GO:0005634">
    <property type="term" value="C:nucleus"/>
    <property type="evidence" value="ECO:0007669"/>
    <property type="project" value="TreeGrafter"/>
</dbReference>
<evidence type="ECO:0008006" key="4">
    <source>
        <dbReference type="Google" id="ProtNLM"/>
    </source>
</evidence>
<dbReference type="GO" id="GO:0006261">
    <property type="term" value="P:DNA-templated DNA replication"/>
    <property type="evidence" value="ECO:0007669"/>
    <property type="project" value="TreeGrafter"/>
</dbReference>
<accession>A0AAD4SEL4</accession>
<dbReference type="Gene3D" id="1.20.272.10">
    <property type="match status" value="1"/>
</dbReference>
<proteinExistence type="predicted"/>
<dbReference type="GO" id="GO:0003689">
    <property type="term" value="F:DNA clamp loader activity"/>
    <property type="evidence" value="ECO:0007669"/>
    <property type="project" value="TreeGrafter"/>
</dbReference>
<feature type="region of interest" description="Disordered" evidence="1">
    <location>
        <begin position="1"/>
        <end position="114"/>
    </location>
</feature>
<dbReference type="Proteomes" id="UP001202328">
    <property type="component" value="Unassembled WGS sequence"/>
</dbReference>
<feature type="compositionally biased region" description="Basic residues" evidence="1">
    <location>
        <begin position="7"/>
        <end position="22"/>
    </location>
</feature>
<reference evidence="2" key="1">
    <citation type="submission" date="2022-04" db="EMBL/GenBank/DDBJ databases">
        <title>A functionally conserved STORR gene fusion in Papaver species that diverged 16.8 million years ago.</title>
        <authorList>
            <person name="Catania T."/>
        </authorList>
    </citation>
    <scope>NUCLEOTIDE SEQUENCE</scope>
    <source>
        <strain evidence="2">S-188037</strain>
    </source>
</reference>
<dbReference type="SUPFAM" id="SSF52540">
    <property type="entry name" value="P-loop containing nucleoside triphosphate hydrolases"/>
    <property type="match status" value="1"/>
</dbReference>
<dbReference type="Pfam" id="PF21960">
    <property type="entry name" value="RCF1-5-like_lid"/>
    <property type="match status" value="1"/>
</dbReference>
<feature type="region of interest" description="Disordered" evidence="1">
    <location>
        <begin position="148"/>
        <end position="220"/>
    </location>
</feature>
<feature type="compositionally biased region" description="Polar residues" evidence="1">
    <location>
        <begin position="85"/>
        <end position="96"/>
    </location>
</feature>
<dbReference type="PANTHER" id="PTHR11669">
    <property type="entry name" value="REPLICATION FACTOR C / DNA POLYMERASE III GAMMA-TAU SUBUNIT"/>
    <property type="match status" value="1"/>
</dbReference>
<evidence type="ECO:0000313" key="3">
    <source>
        <dbReference type="Proteomes" id="UP001202328"/>
    </source>
</evidence>
<dbReference type="SUPFAM" id="SSF48019">
    <property type="entry name" value="post-AAA+ oligomerization domain-like"/>
    <property type="match status" value="1"/>
</dbReference>
<dbReference type="Pfam" id="PF13177">
    <property type="entry name" value="DNA_pol3_delta2"/>
    <property type="match status" value="1"/>
</dbReference>
<feature type="compositionally biased region" description="Low complexity" evidence="1">
    <location>
        <begin position="331"/>
        <end position="340"/>
    </location>
</feature>
<dbReference type="InterPro" id="IPR027417">
    <property type="entry name" value="P-loop_NTPase"/>
</dbReference>
<dbReference type="AlphaFoldDB" id="A0AAD4SEL4"/>
<evidence type="ECO:0000256" key="1">
    <source>
        <dbReference type="SAM" id="MobiDB-lite"/>
    </source>
</evidence>
<sequence>MENFSRHSSRSSHSKSAPKQRRNGYEPSDADTDWQDSPWHEIPSVNNNSSHLRNVRVLVQDRPKALRRSLTPPSRSSNHDYDFSSPVTTLKPSLSRKNQHKSPYRPQPDDDADVVTLQTSTSPFMRNDLPKHIVYPYKTKGDEAEMNVEELRKSSSRTQNHKASRQRLNSEENRRPTYNRRSVSAPKPRAKEKEQPADTGLKAWKEDRTPSPLPRKHRETASEINEMIATARTFNDPANVDSKVTESISPGDIFFSQTLPLQRNVVKKNPGQGSTLNSKPKEVSKRDSVPRQRSKPNANTDQTTRGASSNTVTSQKNTTLNRVSSRRSSSKRSTQSSKMSDGSGTLSESFRKFTDNMQISQKNTWFSCGRKGPCRTSKAPESHEFDEASFIQKAFVVENLRHFWADKHQPGSLSGFICNKQQAQHLKQLISHNTCPHILFKGPSGSGKKALARALLCEIYGDQALNITHELRCFSVQEKGPMQIVVPLISSPHHVELYLKSETTNVRFALMTLVKEMTSSHAMTPEVSNATCWADYKVIVFYEVEKLAENVQHMIKWIMDCYMETCKIILCCEDDVGILDSVKSRCKIVTVDAPITHEIMEVLIQIGRKESFDLPMSFAAKIATKSKQNIRKAVMALEACKAHNYPFADEQPIPIGWEDVLVELSADILSDPSPQRSFFIRVDLQKLLGEFVHPRLILQKLVEQFLKRVDASVKRELYYWHAYYDKRLPEGTTALLKLEEFVAKFMSIYRKSLRGRLSYLPQ</sequence>
<dbReference type="Gene3D" id="3.40.50.300">
    <property type="entry name" value="P-loop containing nucleotide triphosphate hydrolases"/>
    <property type="match status" value="1"/>
</dbReference>
<dbReference type="FunFam" id="1.10.8.60:FF:000030">
    <property type="entry name" value="replication factor C subunit 3"/>
    <property type="match status" value="1"/>
</dbReference>
<feature type="region of interest" description="Disordered" evidence="1">
    <location>
        <begin position="264"/>
        <end position="348"/>
    </location>
</feature>
<organism evidence="2 3">
    <name type="scientific">Papaver atlanticum</name>
    <dbReference type="NCBI Taxonomy" id="357466"/>
    <lineage>
        <taxon>Eukaryota</taxon>
        <taxon>Viridiplantae</taxon>
        <taxon>Streptophyta</taxon>
        <taxon>Embryophyta</taxon>
        <taxon>Tracheophyta</taxon>
        <taxon>Spermatophyta</taxon>
        <taxon>Magnoliopsida</taxon>
        <taxon>Ranunculales</taxon>
        <taxon>Papaveraceae</taxon>
        <taxon>Papaveroideae</taxon>
        <taxon>Papaver</taxon>
    </lineage>
</organism>
<dbReference type="GO" id="GO:0003677">
    <property type="term" value="F:DNA binding"/>
    <property type="evidence" value="ECO:0007669"/>
    <property type="project" value="InterPro"/>
</dbReference>
<protein>
    <recommendedName>
        <fullName evidence="4">Replication factor C subunit 3</fullName>
    </recommendedName>
</protein>
<dbReference type="Gene3D" id="1.10.8.60">
    <property type="match status" value="1"/>
</dbReference>
<feature type="compositionally biased region" description="Basic and acidic residues" evidence="1">
    <location>
        <begin position="279"/>
        <end position="290"/>
    </location>
</feature>
<dbReference type="GO" id="GO:0006281">
    <property type="term" value="P:DNA repair"/>
    <property type="evidence" value="ECO:0007669"/>
    <property type="project" value="TreeGrafter"/>
</dbReference>
<comment type="caution">
    <text evidence="2">The sequence shown here is derived from an EMBL/GenBank/DDBJ whole genome shotgun (WGS) entry which is preliminary data.</text>
</comment>
<name>A0AAD4SEL4_9MAGN</name>
<keyword evidence="3" id="KW-1185">Reference proteome</keyword>
<dbReference type="GO" id="GO:0005663">
    <property type="term" value="C:DNA replication factor C complex"/>
    <property type="evidence" value="ECO:0007669"/>
    <property type="project" value="TreeGrafter"/>
</dbReference>
<feature type="compositionally biased region" description="Polar residues" evidence="1">
    <location>
        <begin position="295"/>
        <end position="321"/>
    </location>
</feature>
<evidence type="ECO:0000313" key="2">
    <source>
        <dbReference type="EMBL" id="KAI3903154.1"/>
    </source>
</evidence>
<dbReference type="InterPro" id="IPR050238">
    <property type="entry name" value="DNA_Rep/Repair_Clamp_Loader"/>
</dbReference>
<gene>
    <name evidence="2" type="ORF">MKW98_031808</name>
</gene>
<dbReference type="InterPro" id="IPR008921">
    <property type="entry name" value="DNA_pol3_clamp-load_cplx_C"/>
</dbReference>
<dbReference type="Pfam" id="PF22534">
    <property type="entry name" value="RFC_C"/>
    <property type="match status" value="1"/>
</dbReference>
<dbReference type="EMBL" id="JAJJMB010011222">
    <property type="protein sequence ID" value="KAI3903154.1"/>
    <property type="molecule type" value="Genomic_DNA"/>
</dbReference>
<dbReference type="PANTHER" id="PTHR11669:SF25">
    <property type="entry name" value="OS02G0704966 PROTEIN"/>
    <property type="match status" value="1"/>
</dbReference>